<evidence type="ECO:0000313" key="2">
    <source>
        <dbReference type="Proteomes" id="UP000800082"/>
    </source>
</evidence>
<dbReference type="Pfam" id="PF05721">
    <property type="entry name" value="PhyH"/>
    <property type="match status" value="1"/>
</dbReference>
<name>A0A6A5RQ71_9PLEO</name>
<protein>
    <recommendedName>
        <fullName evidence="3">Phytanoyl-CoA dioxygenase family protein</fullName>
    </recommendedName>
</protein>
<dbReference type="SUPFAM" id="SSF51197">
    <property type="entry name" value="Clavaminate synthase-like"/>
    <property type="match status" value="1"/>
</dbReference>
<sequence>MAPALLHIDALPIVAKLNFDAYADETGLVAAIAESLKTSGGCIVRGIYRQPTLDALESEIRLHLEAIKATNQKRDKFVPSTTRMVTDLLSKSRTYALSVAGNDLWHRVCEQFLTSRLTNSWLRHRYTRTTNLTDISQHGSEARISLSLPQISTTVIFSVGPGTKAQGLPRDDDIYHTQHPATGTHQQGRDTMLCLFVAGKQCTKRNGATRIIPGSHLWDFKVPPSSYAKSPEMFAHAEMMPGDAFFMLGGAYHALVYAAFATRGYLRQEENQYLANDLSKVAELPLRVQRFAGFGSSKPYMSWIGNDMEEPIKLMNSGVEMEAPEFW</sequence>
<dbReference type="Proteomes" id="UP000800082">
    <property type="component" value="Unassembled WGS sequence"/>
</dbReference>
<keyword evidence="2" id="KW-1185">Reference proteome</keyword>
<dbReference type="RefSeq" id="XP_033449718.1">
    <property type="nucleotide sequence ID" value="XM_033586540.1"/>
</dbReference>
<reference evidence="1" key="1">
    <citation type="journal article" date="2020" name="Stud. Mycol.">
        <title>101 Dothideomycetes genomes: a test case for predicting lifestyles and emergence of pathogens.</title>
        <authorList>
            <person name="Haridas S."/>
            <person name="Albert R."/>
            <person name="Binder M."/>
            <person name="Bloem J."/>
            <person name="Labutti K."/>
            <person name="Salamov A."/>
            <person name="Andreopoulos B."/>
            <person name="Baker S."/>
            <person name="Barry K."/>
            <person name="Bills G."/>
            <person name="Bluhm B."/>
            <person name="Cannon C."/>
            <person name="Castanera R."/>
            <person name="Culley D."/>
            <person name="Daum C."/>
            <person name="Ezra D."/>
            <person name="Gonzalez J."/>
            <person name="Henrissat B."/>
            <person name="Kuo A."/>
            <person name="Liang C."/>
            <person name="Lipzen A."/>
            <person name="Lutzoni F."/>
            <person name="Magnuson J."/>
            <person name="Mondo S."/>
            <person name="Nolan M."/>
            <person name="Ohm R."/>
            <person name="Pangilinan J."/>
            <person name="Park H.-J."/>
            <person name="Ramirez L."/>
            <person name="Alfaro M."/>
            <person name="Sun H."/>
            <person name="Tritt A."/>
            <person name="Yoshinaga Y."/>
            <person name="Zwiers L.-H."/>
            <person name="Turgeon B."/>
            <person name="Goodwin S."/>
            <person name="Spatafora J."/>
            <person name="Crous P."/>
            <person name="Grigoriev I."/>
        </authorList>
    </citation>
    <scope>NUCLEOTIDE SEQUENCE</scope>
    <source>
        <strain evidence="1">CBS 183.55</strain>
    </source>
</reference>
<proteinExistence type="predicted"/>
<organism evidence="1 2">
    <name type="scientific">Didymella exigua CBS 183.55</name>
    <dbReference type="NCBI Taxonomy" id="1150837"/>
    <lineage>
        <taxon>Eukaryota</taxon>
        <taxon>Fungi</taxon>
        <taxon>Dikarya</taxon>
        <taxon>Ascomycota</taxon>
        <taxon>Pezizomycotina</taxon>
        <taxon>Dothideomycetes</taxon>
        <taxon>Pleosporomycetidae</taxon>
        <taxon>Pleosporales</taxon>
        <taxon>Pleosporineae</taxon>
        <taxon>Didymellaceae</taxon>
        <taxon>Didymella</taxon>
    </lineage>
</organism>
<dbReference type="InterPro" id="IPR008775">
    <property type="entry name" value="Phytyl_CoA_dOase-like"/>
</dbReference>
<dbReference type="OrthoDB" id="445007at2759"/>
<dbReference type="Gene3D" id="2.60.120.620">
    <property type="entry name" value="q2cbj1_9rhob like domain"/>
    <property type="match status" value="1"/>
</dbReference>
<gene>
    <name evidence="1" type="ORF">M421DRAFT_100563</name>
</gene>
<dbReference type="EMBL" id="ML978966">
    <property type="protein sequence ID" value="KAF1929470.1"/>
    <property type="molecule type" value="Genomic_DNA"/>
</dbReference>
<dbReference type="GeneID" id="54344186"/>
<evidence type="ECO:0000313" key="1">
    <source>
        <dbReference type="EMBL" id="KAF1929470.1"/>
    </source>
</evidence>
<accession>A0A6A5RQ71</accession>
<dbReference type="AlphaFoldDB" id="A0A6A5RQ71"/>
<evidence type="ECO:0008006" key="3">
    <source>
        <dbReference type="Google" id="ProtNLM"/>
    </source>
</evidence>